<evidence type="ECO:0000256" key="4">
    <source>
        <dbReference type="SAM" id="SignalP"/>
    </source>
</evidence>
<dbReference type="InterPro" id="IPR000667">
    <property type="entry name" value="Peptidase_S13"/>
</dbReference>
<keyword evidence="2" id="KW-0378">Hydrolase</keyword>
<dbReference type="Gene3D" id="3.50.80.20">
    <property type="entry name" value="D-Ala-D-Ala carboxypeptidase C, peptidase S13"/>
    <property type="match status" value="1"/>
</dbReference>
<dbReference type="GO" id="GO:0006508">
    <property type="term" value="P:proteolysis"/>
    <property type="evidence" value="ECO:0007669"/>
    <property type="project" value="InterPro"/>
</dbReference>
<dbReference type="Proteomes" id="UP000605361">
    <property type="component" value="Unassembled WGS sequence"/>
</dbReference>
<dbReference type="PANTHER" id="PTHR30023">
    <property type="entry name" value="D-ALANYL-D-ALANINE CARBOXYPEPTIDASE"/>
    <property type="match status" value="1"/>
</dbReference>
<dbReference type="AlphaFoldDB" id="A0A931EZB1"/>
<evidence type="ECO:0000256" key="2">
    <source>
        <dbReference type="ARBA" id="ARBA00022801"/>
    </source>
</evidence>
<dbReference type="GO" id="GO:0004185">
    <property type="term" value="F:serine-type carboxypeptidase activity"/>
    <property type="evidence" value="ECO:0007669"/>
    <property type="project" value="InterPro"/>
</dbReference>
<evidence type="ECO:0000313" key="6">
    <source>
        <dbReference type="Proteomes" id="UP000605361"/>
    </source>
</evidence>
<accession>A0A931EZB1</accession>
<evidence type="ECO:0000256" key="1">
    <source>
        <dbReference type="ARBA" id="ARBA00006096"/>
    </source>
</evidence>
<reference evidence="5" key="1">
    <citation type="submission" date="2020-11" db="EMBL/GenBank/DDBJ databases">
        <title>Whole-genome analyses of Nonomuraea sp. K274.</title>
        <authorList>
            <person name="Veyisoglu A."/>
        </authorList>
    </citation>
    <scope>NUCLEOTIDE SEQUENCE</scope>
    <source>
        <strain evidence="5">K274</strain>
    </source>
</reference>
<dbReference type="EMBL" id="JADOGI010000098">
    <property type="protein sequence ID" value="MBF8189664.1"/>
    <property type="molecule type" value="Genomic_DNA"/>
</dbReference>
<gene>
    <name evidence="5" type="ORF">ITP53_28815</name>
</gene>
<comment type="caution">
    <text evidence="5">The sequence shown here is derived from an EMBL/GenBank/DDBJ whole genome shotgun (WGS) entry which is preliminary data.</text>
</comment>
<feature type="region of interest" description="Disordered" evidence="3">
    <location>
        <begin position="148"/>
        <end position="169"/>
    </location>
</feature>
<keyword evidence="5" id="KW-0645">Protease</keyword>
<organism evidence="5 6">
    <name type="scientific">Nonomuraea cypriaca</name>
    <dbReference type="NCBI Taxonomy" id="1187855"/>
    <lineage>
        <taxon>Bacteria</taxon>
        <taxon>Bacillati</taxon>
        <taxon>Actinomycetota</taxon>
        <taxon>Actinomycetes</taxon>
        <taxon>Streptosporangiales</taxon>
        <taxon>Streptosporangiaceae</taxon>
        <taxon>Nonomuraea</taxon>
    </lineage>
</organism>
<comment type="similarity">
    <text evidence="1">Belongs to the peptidase S13 family.</text>
</comment>
<keyword evidence="6" id="KW-1185">Reference proteome</keyword>
<feature type="signal peptide" evidence="4">
    <location>
        <begin position="1"/>
        <end position="37"/>
    </location>
</feature>
<dbReference type="InterPro" id="IPR012338">
    <property type="entry name" value="Beta-lactam/transpept-like"/>
</dbReference>
<dbReference type="PROSITE" id="PS51318">
    <property type="entry name" value="TAT"/>
    <property type="match status" value="1"/>
</dbReference>
<dbReference type="SUPFAM" id="SSF56601">
    <property type="entry name" value="beta-lactamase/transpeptidase-like"/>
    <property type="match status" value="1"/>
</dbReference>
<dbReference type="PANTHER" id="PTHR30023:SF0">
    <property type="entry name" value="PENICILLIN-SENSITIVE CARBOXYPEPTIDASE A"/>
    <property type="match status" value="1"/>
</dbReference>
<proteinExistence type="inferred from homology"/>
<dbReference type="RefSeq" id="WP_195898597.1">
    <property type="nucleotide sequence ID" value="NZ_JADOGI010000098.1"/>
</dbReference>
<evidence type="ECO:0000313" key="5">
    <source>
        <dbReference type="EMBL" id="MBF8189664.1"/>
    </source>
</evidence>
<dbReference type="GO" id="GO:0000270">
    <property type="term" value="P:peptidoglycan metabolic process"/>
    <property type="evidence" value="ECO:0007669"/>
    <property type="project" value="TreeGrafter"/>
</dbReference>
<dbReference type="Pfam" id="PF02113">
    <property type="entry name" value="Peptidase_S13"/>
    <property type="match status" value="1"/>
</dbReference>
<feature type="chain" id="PRO_5037734163" evidence="4">
    <location>
        <begin position="38"/>
        <end position="368"/>
    </location>
</feature>
<name>A0A931EZB1_9ACTN</name>
<evidence type="ECO:0000256" key="3">
    <source>
        <dbReference type="SAM" id="MobiDB-lite"/>
    </source>
</evidence>
<sequence length="368" mass="39268">MAQHQPRPAPGWSRRSVLGLLGAAPFVAAGAPGFARAASPPTGELEAWIMEVMGRPEFAGGRWGMQIYATDTGRPVYSLNASELFTPGSSFKVFPAGTAFDSLGAAHRFRTRVYRTGPLVKGVLKGDLVLVAGGDLLLSGRVRRDGSLELPEPDHSYDRNEGAGPLPGDPLVEVRKLARQVARRGVRRVEGRVLVDTSLFREGKESLANGMRNVTMSPIMVNDNLVDITVKPGGAAGEPAVLEVSPETPYIRVVNGVTTIAAAASDVRPLTFTDPVDAPDGTHRVTISGDVPLGVQNLFRAYYVPAPARFAGMLFTEALRDEGVRAEAGLTATPDFAALSAHYTHQNELAEHVSPPLPEELKVPVTPR</sequence>
<protein>
    <submittedName>
        <fullName evidence="5">D-alanyl-D-alanine carboxypeptidase</fullName>
    </submittedName>
</protein>
<feature type="compositionally biased region" description="Basic and acidic residues" evidence="3">
    <location>
        <begin position="148"/>
        <end position="161"/>
    </location>
</feature>
<keyword evidence="4" id="KW-0732">Signal</keyword>
<dbReference type="InterPro" id="IPR006311">
    <property type="entry name" value="TAT_signal"/>
</dbReference>
<keyword evidence="5" id="KW-0121">Carboxypeptidase</keyword>